<dbReference type="EMBL" id="KV454475">
    <property type="protein sequence ID" value="ODV63740.1"/>
    <property type="molecule type" value="Genomic_DNA"/>
</dbReference>
<keyword evidence="1" id="KW-0732">Signal</keyword>
<reference evidence="3" key="1">
    <citation type="submission" date="2016-05" db="EMBL/GenBank/DDBJ databases">
        <title>Comparative genomics of biotechnologically important yeasts.</title>
        <authorList>
            <consortium name="DOE Joint Genome Institute"/>
            <person name="Riley R."/>
            <person name="Haridas S."/>
            <person name="Wolfe K.H."/>
            <person name="Lopes M.R."/>
            <person name="Hittinger C.T."/>
            <person name="Goker M."/>
            <person name="Salamov A."/>
            <person name="Wisecaver J."/>
            <person name="Long T.M."/>
            <person name="Aerts A.L."/>
            <person name="Barry K."/>
            <person name="Choi C."/>
            <person name="Clum A."/>
            <person name="Coughlan A.Y."/>
            <person name="Deshpande S."/>
            <person name="Douglass A.P."/>
            <person name="Hanson S.J."/>
            <person name="Klenk H.-P."/>
            <person name="Labutti K."/>
            <person name="Lapidus A."/>
            <person name="Lindquist E."/>
            <person name="Lipzen A."/>
            <person name="Meier-Kolthoff J.P."/>
            <person name="Ohm R.A."/>
            <person name="Otillar R.P."/>
            <person name="Pangilinan J."/>
            <person name="Peng Y."/>
            <person name="Rokas A."/>
            <person name="Rosa C.A."/>
            <person name="Scheuner C."/>
            <person name="Sibirny A.A."/>
            <person name="Slot J.C."/>
            <person name="Stielow J.B."/>
            <person name="Sun H."/>
            <person name="Kurtzman C.P."/>
            <person name="Blackwell M."/>
            <person name="Grigoriev I.V."/>
            <person name="Jeffries T.W."/>
        </authorList>
    </citation>
    <scope>NUCLEOTIDE SEQUENCE [LARGE SCALE GENOMIC DNA]</scope>
    <source>
        <strain evidence="3">DSM 1968</strain>
    </source>
</reference>
<protein>
    <submittedName>
        <fullName evidence="2">Uncharacterized protein</fullName>
    </submittedName>
</protein>
<dbReference type="RefSeq" id="XP_020050047.1">
    <property type="nucleotide sequence ID" value="XM_020192331.1"/>
</dbReference>
<dbReference type="AlphaFoldDB" id="A0A1D2VQ44"/>
<gene>
    <name evidence="2" type="ORF">ASCRUDRAFT_73535</name>
</gene>
<evidence type="ECO:0000256" key="1">
    <source>
        <dbReference type="SAM" id="SignalP"/>
    </source>
</evidence>
<name>A0A1D2VQ44_9ASCO</name>
<dbReference type="GeneID" id="30965967"/>
<organism evidence="2 3">
    <name type="scientific">Ascoidea rubescens DSM 1968</name>
    <dbReference type="NCBI Taxonomy" id="1344418"/>
    <lineage>
        <taxon>Eukaryota</taxon>
        <taxon>Fungi</taxon>
        <taxon>Dikarya</taxon>
        <taxon>Ascomycota</taxon>
        <taxon>Saccharomycotina</taxon>
        <taxon>Saccharomycetes</taxon>
        <taxon>Ascoideaceae</taxon>
        <taxon>Ascoidea</taxon>
    </lineage>
</organism>
<accession>A0A1D2VQ44</accession>
<keyword evidence="3" id="KW-1185">Reference proteome</keyword>
<sequence>MSIAILILISLLFNDFVFIASSHRYSQSSLRSFIIPQHQQIPSTFYTIRKVFTI</sequence>
<feature type="chain" id="PRO_5008910552" evidence="1">
    <location>
        <begin position="23"/>
        <end position="54"/>
    </location>
</feature>
<evidence type="ECO:0000313" key="2">
    <source>
        <dbReference type="EMBL" id="ODV63740.1"/>
    </source>
</evidence>
<dbReference type="InParanoid" id="A0A1D2VQ44"/>
<evidence type="ECO:0000313" key="3">
    <source>
        <dbReference type="Proteomes" id="UP000095038"/>
    </source>
</evidence>
<feature type="signal peptide" evidence="1">
    <location>
        <begin position="1"/>
        <end position="22"/>
    </location>
</feature>
<dbReference type="Proteomes" id="UP000095038">
    <property type="component" value="Unassembled WGS sequence"/>
</dbReference>
<proteinExistence type="predicted"/>